<proteinExistence type="predicted"/>
<evidence type="ECO:0000313" key="2">
    <source>
        <dbReference type="Proteomes" id="UP000030706"/>
    </source>
</evidence>
<protein>
    <submittedName>
        <fullName evidence="1">Uncharacterized protein</fullName>
    </submittedName>
</protein>
<name>A0A074YAV5_AURPU</name>
<keyword evidence="2" id="KW-1185">Reference proteome</keyword>
<dbReference type="Proteomes" id="UP000030706">
    <property type="component" value="Unassembled WGS sequence"/>
</dbReference>
<dbReference type="EMBL" id="KL584983">
    <property type="protein sequence ID" value="KEQ83986.1"/>
    <property type="molecule type" value="Genomic_DNA"/>
</dbReference>
<sequence>PFLFVQYLSFLSFFCRKRNQSVPLLLFSKPNTRLDEDQDPVTTAASNTTNIRVRVDVSQHEFWHEVPGRIKLKERPKSQEQTHGRLHRAASRFLAKAANTSVPTAMRRRRFSTPVLAMEEVQGRDCGNDTAEEQATSARIGRRKSLLSRARSLRGVKSLSDLKAATVGAVRIDKDRRGQESSQTDGREQGAMFECAVVRVKSVNSATSAPLYTFGGNE</sequence>
<dbReference type="HOGENOM" id="CLU_1089829_0_0_1"/>
<dbReference type="RefSeq" id="XP_029760173.1">
    <property type="nucleotide sequence ID" value="XM_029900738.1"/>
</dbReference>
<accession>A0A074YAV5</accession>
<organism evidence="1 2">
    <name type="scientific">Aureobasidium pullulans EXF-150</name>
    <dbReference type="NCBI Taxonomy" id="1043002"/>
    <lineage>
        <taxon>Eukaryota</taxon>
        <taxon>Fungi</taxon>
        <taxon>Dikarya</taxon>
        <taxon>Ascomycota</taxon>
        <taxon>Pezizomycotina</taxon>
        <taxon>Dothideomycetes</taxon>
        <taxon>Dothideomycetidae</taxon>
        <taxon>Dothideales</taxon>
        <taxon>Saccotheciaceae</taxon>
        <taxon>Aureobasidium</taxon>
    </lineage>
</organism>
<dbReference type="GeneID" id="40743044"/>
<reference evidence="1 2" key="1">
    <citation type="journal article" date="2014" name="BMC Genomics">
        <title>Genome sequencing of four Aureobasidium pullulans varieties: biotechnological potential, stress tolerance, and description of new species.</title>
        <authorList>
            <person name="Gostin Ar C."/>
            <person name="Ohm R.A."/>
            <person name="Kogej T."/>
            <person name="Sonjak S."/>
            <person name="Turk M."/>
            <person name="Zajc J."/>
            <person name="Zalar P."/>
            <person name="Grube M."/>
            <person name="Sun H."/>
            <person name="Han J."/>
            <person name="Sharma A."/>
            <person name="Chiniquy J."/>
            <person name="Ngan C.Y."/>
            <person name="Lipzen A."/>
            <person name="Barry K."/>
            <person name="Grigoriev I.V."/>
            <person name="Gunde-Cimerman N."/>
        </authorList>
    </citation>
    <scope>NUCLEOTIDE SEQUENCE [LARGE SCALE GENOMIC DNA]</scope>
    <source>
        <strain evidence="1 2">EXF-150</strain>
    </source>
</reference>
<dbReference type="AlphaFoldDB" id="A0A074YAV5"/>
<evidence type="ECO:0000313" key="1">
    <source>
        <dbReference type="EMBL" id="KEQ83986.1"/>
    </source>
</evidence>
<feature type="non-terminal residue" evidence="1">
    <location>
        <position position="1"/>
    </location>
</feature>
<dbReference type="OrthoDB" id="3940693at2759"/>
<gene>
    <name evidence="1" type="ORF">M438DRAFT_274766</name>
</gene>